<dbReference type="InterPro" id="IPR000086">
    <property type="entry name" value="NUDIX_hydrolase_dom"/>
</dbReference>
<dbReference type="Proteomes" id="UP000309668">
    <property type="component" value="Unassembled WGS sequence"/>
</dbReference>
<evidence type="ECO:0000256" key="2">
    <source>
        <dbReference type="ARBA" id="ARBA00001946"/>
    </source>
</evidence>
<dbReference type="PANTHER" id="PTHR12318:SF0">
    <property type="entry name" value="ACYL-COENZYME A DIPHOSPHATASE NUDT19"/>
    <property type="match status" value="1"/>
</dbReference>
<dbReference type="PROSITE" id="PS51462">
    <property type="entry name" value="NUDIX"/>
    <property type="match status" value="1"/>
</dbReference>
<dbReference type="RefSeq" id="WP_138619102.1">
    <property type="nucleotide sequence ID" value="NZ_VCAO01000008.1"/>
</dbReference>
<feature type="domain" description="Nudix hydrolase" evidence="8">
    <location>
        <begin position="10"/>
        <end position="200"/>
    </location>
</feature>
<keyword evidence="5" id="KW-0460">Magnesium</keyword>
<evidence type="ECO:0000256" key="1">
    <source>
        <dbReference type="ARBA" id="ARBA00001936"/>
    </source>
</evidence>
<dbReference type="AlphaFoldDB" id="A0A5S3P2Q2"/>
<evidence type="ECO:0000256" key="6">
    <source>
        <dbReference type="ARBA" id="ARBA00023211"/>
    </source>
</evidence>
<evidence type="ECO:0000256" key="3">
    <source>
        <dbReference type="ARBA" id="ARBA00022723"/>
    </source>
</evidence>
<evidence type="ECO:0000256" key="5">
    <source>
        <dbReference type="ARBA" id="ARBA00022842"/>
    </source>
</evidence>
<organism evidence="9 10">
    <name type="scientific">Qipengyuania marisflavi</name>
    <dbReference type="NCBI Taxonomy" id="2486356"/>
    <lineage>
        <taxon>Bacteria</taxon>
        <taxon>Pseudomonadati</taxon>
        <taxon>Pseudomonadota</taxon>
        <taxon>Alphaproteobacteria</taxon>
        <taxon>Sphingomonadales</taxon>
        <taxon>Erythrobacteraceae</taxon>
        <taxon>Qipengyuania</taxon>
    </lineage>
</organism>
<dbReference type="Pfam" id="PF00293">
    <property type="entry name" value="NUDIX"/>
    <property type="match status" value="1"/>
</dbReference>
<dbReference type="InterPro" id="IPR015797">
    <property type="entry name" value="NUDIX_hydrolase-like_dom_sf"/>
</dbReference>
<dbReference type="PANTHER" id="PTHR12318">
    <property type="entry name" value="TESTOSTERONE-REGULATED PROTEIN RP2"/>
    <property type="match status" value="1"/>
</dbReference>
<dbReference type="EMBL" id="VCAO01000008">
    <property type="protein sequence ID" value="TMM46238.1"/>
    <property type="molecule type" value="Genomic_DNA"/>
</dbReference>
<dbReference type="Gene3D" id="3.90.79.10">
    <property type="entry name" value="Nucleoside Triphosphate Pyrophosphohydrolase"/>
    <property type="match status" value="1"/>
</dbReference>
<evidence type="ECO:0000256" key="7">
    <source>
        <dbReference type="SAM" id="MobiDB-lite"/>
    </source>
</evidence>
<dbReference type="InterPro" id="IPR039121">
    <property type="entry name" value="NUDT19"/>
</dbReference>
<dbReference type="OrthoDB" id="7183442at2"/>
<keyword evidence="10" id="KW-1185">Reference proteome</keyword>
<dbReference type="GO" id="GO:0016818">
    <property type="term" value="F:hydrolase activity, acting on acid anhydrides, in phosphorus-containing anhydrides"/>
    <property type="evidence" value="ECO:0007669"/>
    <property type="project" value="InterPro"/>
</dbReference>
<evidence type="ECO:0000256" key="4">
    <source>
        <dbReference type="ARBA" id="ARBA00022801"/>
    </source>
</evidence>
<dbReference type="GO" id="GO:0046872">
    <property type="term" value="F:metal ion binding"/>
    <property type="evidence" value="ECO:0007669"/>
    <property type="project" value="UniProtKB-KW"/>
</dbReference>
<protein>
    <submittedName>
        <fullName evidence="9">NUDIX domain-containing protein</fullName>
    </submittedName>
</protein>
<comment type="cofactor">
    <cofactor evidence="1">
        <name>Mn(2+)</name>
        <dbReference type="ChEBI" id="CHEBI:29035"/>
    </cofactor>
</comment>
<name>A0A5S3P2Q2_9SPHN</name>
<keyword evidence="4" id="KW-0378">Hydrolase</keyword>
<keyword evidence="3" id="KW-0479">Metal-binding</keyword>
<feature type="region of interest" description="Disordered" evidence="7">
    <location>
        <begin position="241"/>
        <end position="260"/>
    </location>
</feature>
<dbReference type="SUPFAM" id="SSF55811">
    <property type="entry name" value="Nudix"/>
    <property type="match status" value="1"/>
</dbReference>
<comment type="cofactor">
    <cofactor evidence="2">
        <name>Mg(2+)</name>
        <dbReference type="ChEBI" id="CHEBI:18420"/>
    </cofactor>
</comment>
<sequence length="260" mass="27832">MSDNPGTADEPIPAATLVIFRQGRTGPDPELLMVVRSRSMSFAGGMAVFPGGRVDPADRELATSFGAGGDLDETAHRIAAIRETLEETGLAIGLAGELDAARAAAARAMLLNTQALAPVLDHFALSLDLAALTLFARWLPLGMKHARIFDTRFYLADLGTGAVDVTVDATENTHLFWVSAKEALAMAERQKISVIFPTRRNLERLALFPDFASARMHANATPVQPITPQVDTSGDVPMLRIPEDAGYPISSEPLTSVQRA</sequence>
<reference evidence="9 10" key="1">
    <citation type="submission" date="2019-05" db="EMBL/GenBank/DDBJ databases">
        <title>Erythrobacter marisflavi sp. nov., isolated from isolated from water of an estuary environment.</title>
        <authorList>
            <person name="Yoon J.-H."/>
        </authorList>
    </citation>
    <scope>NUCLEOTIDE SEQUENCE [LARGE SCALE GENOMIC DNA]</scope>
    <source>
        <strain evidence="9 10">KEM-5</strain>
    </source>
</reference>
<dbReference type="CDD" id="cd18870">
    <property type="entry name" value="NUDIX_AcylCoAdiphos_Nudt19"/>
    <property type="match status" value="1"/>
</dbReference>
<evidence type="ECO:0000259" key="8">
    <source>
        <dbReference type="PROSITE" id="PS51462"/>
    </source>
</evidence>
<proteinExistence type="predicted"/>
<accession>A0A5S3P2Q2</accession>
<comment type="caution">
    <text evidence="9">The sequence shown here is derived from an EMBL/GenBank/DDBJ whole genome shotgun (WGS) entry which is preliminary data.</text>
</comment>
<evidence type="ECO:0000313" key="10">
    <source>
        <dbReference type="Proteomes" id="UP000309668"/>
    </source>
</evidence>
<keyword evidence="6" id="KW-0464">Manganese</keyword>
<gene>
    <name evidence="9" type="ORF">FEV51_11575</name>
</gene>
<evidence type="ECO:0000313" key="9">
    <source>
        <dbReference type="EMBL" id="TMM46238.1"/>
    </source>
</evidence>